<evidence type="ECO:0000256" key="2">
    <source>
        <dbReference type="ARBA" id="ARBA00022676"/>
    </source>
</evidence>
<dbReference type="InterPro" id="IPR035595">
    <property type="entry name" value="UDP_glycos_trans_CS"/>
</dbReference>
<dbReference type="GO" id="GO:0016138">
    <property type="term" value="P:glycoside biosynthetic process"/>
    <property type="evidence" value="ECO:0007669"/>
    <property type="project" value="UniProtKB-ARBA"/>
</dbReference>
<evidence type="ECO:0000313" key="8">
    <source>
        <dbReference type="EMBL" id="OIS99984.1"/>
    </source>
</evidence>
<keyword evidence="3 4" id="KW-0808">Transferase</keyword>
<name>A0A1J6IXZ4_NICAT</name>
<dbReference type="FunFam" id="3.40.50.2000:FF:000060">
    <property type="entry name" value="Glycosyltransferase"/>
    <property type="match status" value="1"/>
</dbReference>
<dbReference type="SUPFAM" id="SSF53756">
    <property type="entry name" value="UDP-Glycosyltransferase/glycogen phosphorylase"/>
    <property type="match status" value="1"/>
</dbReference>
<dbReference type="EMBL" id="KX752160">
    <property type="protein sequence ID" value="AQQ16683.1"/>
    <property type="molecule type" value="Genomic_DNA"/>
</dbReference>
<dbReference type="SMR" id="A0A1J6IXZ4"/>
<dbReference type="Gene3D" id="3.40.50.2000">
    <property type="entry name" value="Glycogen Phosphorylase B"/>
    <property type="match status" value="2"/>
</dbReference>
<dbReference type="KEGG" id="nau:109228571"/>
<dbReference type="PANTHER" id="PTHR48044:SF46">
    <property type="entry name" value="GLYCOSYLTRANSFERASE"/>
    <property type="match status" value="1"/>
</dbReference>
<evidence type="ECO:0000256" key="3">
    <source>
        <dbReference type="ARBA" id="ARBA00022679"/>
    </source>
</evidence>
<evidence type="ECO:0000313" key="9">
    <source>
        <dbReference type="Proteomes" id="UP000187609"/>
    </source>
</evidence>
<evidence type="ECO:0000256" key="4">
    <source>
        <dbReference type="RuleBase" id="RU003718"/>
    </source>
</evidence>
<dbReference type="Proteomes" id="UP000187609">
    <property type="component" value="Unassembled WGS sequence"/>
</dbReference>
<proteinExistence type="inferred from homology"/>
<keyword evidence="2 4" id="KW-0328">Glycosyltransferase</keyword>
<dbReference type="OrthoDB" id="5835829at2759"/>
<reference evidence="7" key="1">
    <citation type="submission" date="2016-08" db="EMBL/GenBank/DDBJ databases">
        <authorList>
            <person name="Seilhamer J.J."/>
        </authorList>
    </citation>
    <scope>NUCLEOTIDE SEQUENCE</scope>
</reference>
<organism evidence="8 9">
    <name type="scientific">Nicotiana attenuata</name>
    <name type="common">Coyote tobacco</name>
    <dbReference type="NCBI Taxonomy" id="49451"/>
    <lineage>
        <taxon>Eukaryota</taxon>
        <taxon>Viridiplantae</taxon>
        <taxon>Streptophyta</taxon>
        <taxon>Embryophyta</taxon>
        <taxon>Tracheophyta</taxon>
        <taxon>Spermatophyta</taxon>
        <taxon>Magnoliopsida</taxon>
        <taxon>eudicotyledons</taxon>
        <taxon>Gunneridae</taxon>
        <taxon>Pentapetalae</taxon>
        <taxon>asterids</taxon>
        <taxon>lamiids</taxon>
        <taxon>Solanales</taxon>
        <taxon>Solanaceae</taxon>
        <taxon>Nicotianoideae</taxon>
        <taxon>Nicotianeae</taxon>
        <taxon>Nicotiana</taxon>
    </lineage>
</organism>
<evidence type="ECO:0000256" key="5">
    <source>
        <dbReference type="RuleBase" id="RU362057"/>
    </source>
</evidence>
<keyword evidence="9" id="KW-1185">Reference proteome</keyword>
<evidence type="ECO:0000259" key="6">
    <source>
        <dbReference type="Pfam" id="PF26168"/>
    </source>
</evidence>
<evidence type="ECO:0000313" key="7">
    <source>
        <dbReference type="EMBL" id="AQQ16683.1"/>
    </source>
</evidence>
<dbReference type="PANTHER" id="PTHR48044">
    <property type="entry name" value="GLYCOSYLTRANSFERASE"/>
    <property type="match status" value="1"/>
</dbReference>
<dbReference type="OMA" id="FERSCNI"/>
<dbReference type="InterPro" id="IPR058980">
    <property type="entry name" value="Glyco_transf_N"/>
</dbReference>
<dbReference type="Gramene" id="OIS99984">
    <property type="protein sequence ID" value="OIS99984"/>
    <property type="gene ID" value="A4A49_25918"/>
</dbReference>
<accession>A0A1J6IXZ4</accession>
<reference evidence="8 9" key="2">
    <citation type="submission" date="2016-11" db="EMBL/GenBank/DDBJ databases">
        <title>The genome of Nicotiana attenuata.</title>
        <authorList>
            <person name="Xu S."/>
            <person name="Brockmoeller T."/>
            <person name="Gaquerel E."/>
            <person name="Navarro A."/>
            <person name="Kuhl H."/>
            <person name="Gase K."/>
            <person name="Ling Z."/>
            <person name="Zhou W."/>
            <person name="Kreitzer C."/>
            <person name="Stanke M."/>
            <person name="Tang H."/>
            <person name="Lyons E."/>
            <person name="Pandey P."/>
            <person name="Pandey S.P."/>
            <person name="Timmermann B."/>
            <person name="Baldwin I.T."/>
        </authorList>
    </citation>
    <scope>NUCLEOTIDE SEQUENCE [LARGE SCALE GENOMIC DNA]</scope>
    <source>
        <strain evidence="9">cv. UT</strain>
        <strain evidence="8">UT</strain>
        <tissue evidence="8">Leaves</tissue>
    </source>
</reference>
<feature type="domain" description="Glycosyltransferase N-terminal" evidence="6">
    <location>
        <begin position="9"/>
        <end position="228"/>
    </location>
</feature>
<dbReference type="InterPro" id="IPR002213">
    <property type="entry name" value="UDP_glucos_trans"/>
</dbReference>
<dbReference type="CDD" id="cd03784">
    <property type="entry name" value="GT1_Gtf-like"/>
    <property type="match status" value="1"/>
</dbReference>
<dbReference type="EC" id="2.4.1.-" evidence="5"/>
<evidence type="ECO:0000256" key="1">
    <source>
        <dbReference type="ARBA" id="ARBA00009995"/>
    </source>
</evidence>
<dbReference type="GeneID" id="109228571"/>
<dbReference type="Pfam" id="PF00201">
    <property type="entry name" value="UDPGT"/>
    <property type="match status" value="1"/>
</dbReference>
<dbReference type="Pfam" id="PF26168">
    <property type="entry name" value="Glyco_transf_N"/>
    <property type="match status" value="1"/>
</dbReference>
<sequence length="462" mass="52523">MDLQGITSLRVLMFPWLAYGHISPYLNIAKKLIDKDFYIYLCSTPINLNLIKQKIPQNYSLSIDLVELHLPKLPELPPIYHTTNGLPPHLISALRIAFNMSKPEFSKILQKIKPDLLIYDMLPPWAEEVATLSHNVPAVMLLTSGAAAFSHVLHSHKNSSIEFPFPALYLSKIEQQQFQVIMEQATKEKDHEDKLLHPLLAEIGNSKRIILMSTSKAIEAKYIDYITELSHWKVVPTGYPIQDHDPMNIQDDDDDLIDWLGTKNERSTVFVSFGSEYLLSKEDFEEIAFGLELSQVNFIWVVRFHKEEEAILERVLPKDFLEKIGDRGKVVDGWVPQQRILNHSSIGGFVSHCGWNSVMESIEFSVPIIAMPMHIDQPINARLMVELGAAVEIVKDEEGKIGRQEVAQVIRGVICEKNGESLRKKVRHISENFKSVRGEEMDAAVEVIIKICKNSQSVKNVT</sequence>
<dbReference type="EMBL" id="MJEQ01037189">
    <property type="protein sequence ID" value="OIS99984.1"/>
    <property type="molecule type" value="Genomic_DNA"/>
</dbReference>
<comment type="similarity">
    <text evidence="1 4">Belongs to the UDP-glycosyltransferase family.</text>
</comment>
<dbReference type="PROSITE" id="PS00375">
    <property type="entry name" value="UDPGT"/>
    <property type="match status" value="1"/>
</dbReference>
<gene>
    <name evidence="8" type="primary">C12RT1_6</name>
    <name evidence="8" type="ORF">A4A49_25918</name>
    <name evidence="7" type="ORF">NaUGT_g25918</name>
</gene>
<dbReference type="AlphaFoldDB" id="A0A1J6IXZ4"/>
<protein>
    <recommendedName>
        <fullName evidence="5">Glycosyltransferase</fullName>
        <ecNumber evidence="5">2.4.1.-</ecNumber>
    </recommendedName>
</protein>
<dbReference type="GO" id="GO:0008194">
    <property type="term" value="F:UDP-glycosyltransferase activity"/>
    <property type="evidence" value="ECO:0007669"/>
    <property type="project" value="InterPro"/>
</dbReference>